<evidence type="ECO:0000313" key="2">
    <source>
        <dbReference type="Proteomes" id="UP001324287"/>
    </source>
</evidence>
<keyword evidence="2" id="KW-1185">Reference proteome</keyword>
<accession>A0ABZ1AUG4</accession>
<proteinExistence type="predicted"/>
<protein>
    <recommendedName>
        <fullName evidence="3">ABM domain-containing protein</fullName>
    </recommendedName>
</protein>
<dbReference type="InterPro" id="IPR011008">
    <property type="entry name" value="Dimeric_a/b-barrel"/>
</dbReference>
<dbReference type="SUPFAM" id="SSF54909">
    <property type="entry name" value="Dimeric alpha+beta barrel"/>
    <property type="match status" value="2"/>
</dbReference>
<sequence length="207" mass="23119">MYARSTTVHADPQRIDDGIAYVRDEVMPAVQSMPGCMGLSMLCDRDSGRCIVTASWDSEESMSASRDAVMPMRERATEVMGGAFDVQEWEIAVMHRAHTMGEGGWARLIFSQLRDAAQADRVIEAWKAQILPRLDEFDGFSSVSVMVDRAAGRGVSTVCFDSREAMERSREIGDRMRAEFSSAMDVDITEVTEMEMAIHHLRVPEMA</sequence>
<reference evidence="1 2" key="1">
    <citation type="submission" date="2023-12" db="EMBL/GenBank/DDBJ databases">
        <title>Blastococcus brunescens sp. nov., an actonobacterium isolated from sandstone collected in sahara desert.</title>
        <authorList>
            <person name="Gtari M."/>
            <person name="Ghodhbane F."/>
        </authorList>
    </citation>
    <scope>NUCLEOTIDE SEQUENCE [LARGE SCALE GENOMIC DNA]</scope>
    <source>
        <strain evidence="1 2">BMG 8361</strain>
    </source>
</reference>
<organism evidence="1 2">
    <name type="scientific">Blastococcus brunescens</name>
    <dbReference type="NCBI Taxonomy" id="1564165"/>
    <lineage>
        <taxon>Bacteria</taxon>
        <taxon>Bacillati</taxon>
        <taxon>Actinomycetota</taxon>
        <taxon>Actinomycetes</taxon>
        <taxon>Geodermatophilales</taxon>
        <taxon>Geodermatophilaceae</taxon>
        <taxon>Blastococcus</taxon>
    </lineage>
</organism>
<gene>
    <name evidence="1" type="ORF">U6N30_19500</name>
</gene>
<evidence type="ECO:0000313" key="1">
    <source>
        <dbReference type="EMBL" id="WRL62216.1"/>
    </source>
</evidence>
<dbReference type="EMBL" id="CP141261">
    <property type="protein sequence ID" value="WRL62216.1"/>
    <property type="molecule type" value="Genomic_DNA"/>
</dbReference>
<dbReference type="RefSeq" id="WP_324273571.1">
    <property type="nucleotide sequence ID" value="NZ_CP141261.1"/>
</dbReference>
<name>A0ABZ1AUG4_9ACTN</name>
<dbReference type="Gene3D" id="3.30.70.100">
    <property type="match status" value="1"/>
</dbReference>
<evidence type="ECO:0008006" key="3">
    <source>
        <dbReference type="Google" id="ProtNLM"/>
    </source>
</evidence>
<dbReference type="Proteomes" id="UP001324287">
    <property type="component" value="Chromosome"/>
</dbReference>